<comment type="caution">
    <text evidence="1">The sequence shown here is derived from an EMBL/GenBank/DDBJ whole genome shotgun (WGS) entry which is preliminary data.</text>
</comment>
<evidence type="ECO:0000313" key="2">
    <source>
        <dbReference type="Proteomes" id="UP000177960"/>
    </source>
</evidence>
<dbReference type="Proteomes" id="UP000177960">
    <property type="component" value="Unassembled WGS sequence"/>
</dbReference>
<dbReference type="STRING" id="1798404.A3B92_02710"/>
<gene>
    <name evidence="1" type="ORF">A3B92_02710</name>
</gene>
<sequence>MDFKFEHSILEQDMERLSLEVAEHKKISPEKADQEAVKSVLEKRIYGEKPALKTQIVGDNDNLLPGYLKTESAEIKLAVEELIDLVFHKGLDAAIKEARQKEPLVLDGFHDSLTAKLYGELKSRGKI</sequence>
<organism evidence="1 2">
    <name type="scientific">Candidatus Harrisonbacteria bacterium RIFCSPHIGHO2_02_FULL_42_16</name>
    <dbReference type="NCBI Taxonomy" id="1798404"/>
    <lineage>
        <taxon>Bacteria</taxon>
        <taxon>Candidatus Harrisoniibacteriota</taxon>
    </lineage>
</organism>
<name>A0A1G1ZKQ4_9BACT</name>
<dbReference type="AlphaFoldDB" id="A0A1G1ZKQ4"/>
<reference evidence="1 2" key="1">
    <citation type="journal article" date="2016" name="Nat. Commun.">
        <title>Thousands of microbial genomes shed light on interconnected biogeochemical processes in an aquifer system.</title>
        <authorList>
            <person name="Anantharaman K."/>
            <person name="Brown C.T."/>
            <person name="Hug L.A."/>
            <person name="Sharon I."/>
            <person name="Castelle C.J."/>
            <person name="Probst A.J."/>
            <person name="Thomas B.C."/>
            <person name="Singh A."/>
            <person name="Wilkins M.J."/>
            <person name="Karaoz U."/>
            <person name="Brodie E.L."/>
            <person name="Williams K.H."/>
            <person name="Hubbard S.S."/>
            <person name="Banfield J.F."/>
        </authorList>
    </citation>
    <scope>NUCLEOTIDE SEQUENCE [LARGE SCALE GENOMIC DNA]</scope>
</reference>
<evidence type="ECO:0000313" key="1">
    <source>
        <dbReference type="EMBL" id="OGY64417.1"/>
    </source>
</evidence>
<proteinExistence type="predicted"/>
<dbReference type="EMBL" id="MHJG01000003">
    <property type="protein sequence ID" value="OGY64417.1"/>
    <property type="molecule type" value="Genomic_DNA"/>
</dbReference>
<accession>A0A1G1ZKQ4</accession>
<protein>
    <submittedName>
        <fullName evidence="1">Uncharacterized protein</fullName>
    </submittedName>
</protein>